<dbReference type="Gene3D" id="3.40.50.300">
    <property type="entry name" value="P-loop containing nucleotide triphosphate hydrolases"/>
    <property type="match status" value="1"/>
</dbReference>
<keyword evidence="3" id="KW-0347">Helicase</keyword>
<dbReference type="STRING" id="1121400.SAMN02746065_10965"/>
<dbReference type="PANTHER" id="PTHR43788">
    <property type="entry name" value="DNA2/NAM7 HELICASE FAMILY MEMBER"/>
    <property type="match status" value="1"/>
</dbReference>
<sequence>MVDLAHRLMHIYGVSPHDMALISPHRAQNNAILKQLGARVTAHREGSGAMPGNAVPCLPLVDTVERVQGAERDVILFGMTASDPDHLAGEFLNSPHRLNVAMTRARTKLIVMGSHAFFSMIPDSESLLIKNSCFKNLKAHCEARGCVFHFTRQMDVNN</sequence>
<dbReference type="AlphaFoldDB" id="A0A1W2BQZ6"/>
<evidence type="ECO:0000313" key="7">
    <source>
        <dbReference type="Proteomes" id="UP000192418"/>
    </source>
</evidence>
<dbReference type="EMBL" id="FWXY01000009">
    <property type="protein sequence ID" value="SMC75387.1"/>
    <property type="molecule type" value="Genomic_DNA"/>
</dbReference>
<evidence type="ECO:0000256" key="2">
    <source>
        <dbReference type="ARBA" id="ARBA00022801"/>
    </source>
</evidence>
<dbReference type="GO" id="GO:0016787">
    <property type="term" value="F:hydrolase activity"/>
    <property type="evidence" value="ECO:0007669"/>
    <property type="project" value="UniProtKB-KW"/>
</dbReference>
<dbReference type="GO" id="GO:0005524">
    <property type="term" value="F:ATP binding"/>
    <property type="evidence" value="ECO:0007669"/>
    <property type="project" value="UniProtKB-KW"/>
</dbReference>
<gene>
    <name evidence="6" type="ORF">SAMN02746065_10965</name>
</gene>
<dbReference type="PANTHER" id="PTHR43788:SF8">
    <property type="entry name" value="DNA-BINDING PROTEIN SMUBP-2"/>
    <property type="match status" value="1"/>
</dbReference>
<keyword evidence="4" id="KW-0067">ATP-binding</keyword>
<accession>A0A1W2BQZ6</accession>
<feature type="domain" description="DNA2/NAM7 helicase-like C-terminal" evidence="5">
    <location>
        <begin position="3"/>
        <end position="115"/>
    </location>
</feature>
<dbReference type="SUPFAM" id="SSF52540">
    <property type="entry name" value="P-loop containing nucleoside triphosphate hydrolases"/>
    <property type="match status" value="1"/>
</dbReference>
<evidence type="ECO:0000259" key="5">
    <source>
        <dbReference type="Pfam" id="PF13087"/>
    </source>
</evidence>
<reference evidence="6 7" key="1">
    <citation type="submission" date="2017-04" db="EMBL/GenBank/DDBJ databases">
        <authorList>
            <person name="Afonso C.L."/>
            <person name="Miller P.J."/>
            <person name="Scott M.A."/>
            <person name="Spackman E."/>
            <person name="Goraichik I."/>
            <person name="Dimitrov K.M."/>
            <person name="Suarez D.L."/>
            <person name="Swayne D.E."/>
        </authorList>
    </citation>
    <scope>NUCLEOTIDE SEQUENCE [LARGE SCALE GENOMIC DNA]</scope>
    <source>
        <strain evidence="6 7">DSM 3385</strain>
    </source>
</reference>
<name>A0A1W2BQZ6_9BACT</name>
<evidence type="ECO:0000256" key="1">
    <source>
        <dbReference type="ARBA" id="ARBA00022741"/>
    </source>
</evidence>
<dbReference type="CDD" id="cd18808">
    <property type="entry name" value="SF1_C_Upf1"/>
    <property type="match status" value="1"/>
</dbReference>
<protein>
    <submittedName>
        <fullName evidence="6">AAA domain-containing protein</fullName>
    </submittedName>
</protein>
<keyword evidence="7" id="KW-1185">Reference proteome</keyword>
<evidence type="ECO:0000313" key="6">
    <source>
        <dbReference type="EMBL" id="SMC75387.1"/>
    </source>
</evidence>
<keyword evidence="1" id="KW-0547">Nucleotide-binding</keyword>
<dbReference type="InterPro" id="IPR047187">
    <property type="entry name" value="SF1_C_Upf1"/>
</dbReference>
<organism evidence="6 7">
    <name type="scientific">Desulfocicer vacuolatum DSM 3385</name>
    <dbReference type="NCBI Taxonomy" id="1121400"/>
    <lineage>
        <taxon>Bacteria</taxon>
        <taxon>Pseudomonadati</taxon>
        <taxon>Thermodesulfobacteriota</taxon>
        <taxon>Desulfobacteria</taxon>
        <taxon>Desulfobacterales</taxon>
        <taxon>Desulfobacteraceae</taxon>
        <taxon>Desulfocicer</taxon>
    </lineage>
</organism>
<dbReference type="InterPro" id="IPR050534">
    <property type="entry name" value="Coronavir_polyprotein_1ab"/>
</dbReference>
<proteinExistence type="predicted"/>
<dbReference type="InterPro" id="IPR041679">
    <property type="entry name" value="DNA2/NAM7-like_C"/>
</dbReference>
<evidence type="ECO:0000256" key="4">
    <source>
        <dbReference type="ARBA" id="ARBA00022840"/>
    </source>
</evidence>
<dbReference type="InterPro" id="IPR027417">
    <property type="entry name" value="P-loop_NTPase"/>
</dbReference>
<dbReference type="GO" id="GO:0043139">
    <property type="term" value="F:5'-3' DNA helicase activity"/>
    <property type="evidence" value="ECO:0007669"/>
    <property type="project" value="TreeGrafter"/>
</dbReference>
<keyword evidence="2" id="KW-0378">Hydrolase</keyword>
<evidence type="ECO:0000256" key="3">
    <source>
        <dbReference type="ARBA" id="ARBA00022806"/>
    </source>
</evidence>
<dbReference type="Proteomes" id="UP000192418">
    <property type="component" value="Unassembled WGS sequence"/>
</dbReference>
<dbReference type="Pfam" id="PF13087">
    <property type="entry name" value="AAA_12"/>
    <property type="match status" value="1"/>
</dbReference>